<sequence length="304" mass="33638">MPNPSETEVALTVIKRLRWLWLGSALVLLVGVGFLLWVGTARQPFSLIVVLLFAAWSLIWLMLSTWLYRQIAQHLNRTILPVVRDHPLLNEQISQAKAALLAAQDQYSSHTAQLIDSILPLGVQLVSEDDVEHLFQTIVTTAKQLASADACTLYLRTSTQTLRPVTMQTDSLKINLSAFDQHLPIPALALYDNQDQPIVRTITAATVHRGVSHNVIDVYGSDSYDFSGPQAFDMAMNYHSMSLLTVPLKDSTTEVIGVLQLINCIDRAQHTIVPFSPEVQQKVEVLASLVAAALVVNDKQLPDV</sequence>
<name>A0ABP9X7W8_9CHLR</name>
<feature type="transmembrane region" description="Helical" evidence="1">
    <location>
        <begin position="45"/>
        <end position="68"/>
    </location>
</feature>
<organism evidence="3 4">
    <name type="scientific">Herpetosiphon gulosus</name>
    <dbReference type="NCBI Taxonomy" id="1973496"/>
    <lineage>
        <taxon>Bacteria</taxon>
        <taxon>Bacillati</taxon>
        <taxon>Chloroflexota</taxon>
        <taxon>Chloroflexia</taxon>
        <taxon>Herpetosiphonales</taxon>
        <taxon>Herpetosiphonaceae</taxon>
        <taxon>Herpetosiphon</taxon>
    </lineage>
</organism>
<protein>
    <recommendedName>
        <fullName evidence="2">GAF domain-containing protein</fullName>
    </recommendedName>
</protein>
<dbReference type="SUPFAM" id="SSF55781">
    <property type="entry name" value="GAF domain-like"/>
    <property type="match status" value="1"/>
</dbReference>
<evidence type="ECO:0000259" key="2">
    <source>
        <dbReference type="SMART" id="SM00065"/>
    </source>
</evidence>
<keyword evidence="1" id="KW-0812">Transmembrane</keyword>
<dbReference type="RefSeq" id="WP_345724115.1">
    <property type="nucleotide sequence ID" value="NZ_BAABRU010000019.1"/>
</dbReference>
<dbReference type="Pfam" id="PF01590">
    <property type="entry name" value="GAF"/>
    <property type="match status" value="1"/>
</dbReference>
<keyword evidence="1" id="KW-1133">Transmembrane helix</keyword>
<evidence type="ECO:0000256" key="1">
    <source>
        <dbReference type="SAM" id="Phobius"/>
    </source>
</evidence>
<dbReference type="EMBL" id="BAABRU010000019">
    <property type="protein sequence ID" value="GAA5530516.1"/>
    <property type="molecule type" value="Genomic_DNA"/>
</dbReference>
<gene>
    <name evidence="3" type="ORF">Hgul01_04335</name>
</gene>
<dbReference type="Gene3D" id="3.30.450.40">
    <property type="match status" value="1"/>
</dbReference>
<keyword evidence="1" id="KW-0472">Membrane</keyword>
<feature type="domain" description="GAF" evidence="2">
    <location>
        <begin position="130"/>
        <end position="300"/>
    </location>
</feature>
<proteinExistence type="predicted"/>
<dbReference type="SMART" id="SM00065">
    <property type="entry name" value="GAF"/>
    <property type="match status" value="1"/>
</dbReference>
<keyword evidence="4" id="KW-1185">Reference proteome</keyword>
<dbReference type="InterPro" id="IPR029016">
    <property type="entry name" value="GAF-like_dom_sf"/>
</dbReference>
<feature type="transmembrane region" description="Helical" evidence="1">
    <location>
        <begin position="20"/>
        <end position="38"/>
    </location>
</feature>
<evidence type="ECO:0000313" key="4">
    <source>
        <dbReference type="Proteomes" id="UP001428290"/>
    </source>
</evidence>
<dbReference type="Proteomes" id="UP001428290">
    <property type="component" value="Unassembled WGS sequence"/>
</dbReference>
<reference evidence="3 4" key="1">
    <citation type="submission" date="2024-02" db="EMBL/GenBank/DDBJ databases">
        <title>Herpetosiphon gulosus NBRC 112829.</title>
        <authorList>
            <person name="Ichikawa N."/>
            <person name="Katano-Makiyama Y."/>
            <person name="Hidaka K."/>
        </authorList>
    </citation>
    <scope>NUCLEOTIDE SEQUENCE [LARGE SCALE GENOMIC DNA]</scope>
    <source>
        <strain evidence="3 4">NBRC 112829</strain>
    </source>
</reference>
<dbReference type="InterPro" id="IPR003018">
    <property type="entry name" value="GAF"/>
</dbReference>
<evidence type="ECO:0000313" key="3">
    <source>
        <dbReference type="EMBL" id="GAA5530516.1"/>
    </source>
</evidence>
<comment type="caution">
    <text evidence="3">The sequence shown here is derived from an EMBL/GenBank/DDBJ whole genome shotgun (WGS) entry which is preliminary data.</text>
</comment>
<accession>A0ABP9X7W8</accession>